<dbReference type="PANTHER" id="PTHR45876:SF8">
    <property type="entry name" value="FI04035P"/>
    <property type="match status" value="1"/>
</dbReference>
<name>A0A7R8H666_LEPSM</name>
<evidence type="ECO:0000313" key="2">
    <source>
        <dbReference type="EMBL" id="CAF2875917.1"/>
    </source>
</evidence>
<protein>
    <submittedName>
        <fullName evidence="2">ARHGAP39</fullName>
    </submittedName>
</protein>
<dbReference type="PANTHER" id="PTHR45876">
    <property type="entry name" value="FI04035P"/>
    <property type="match status" value="1"/>
</dbReference>
<dbReference type="GO" id="GO:0005096">
    <property type="term" value="F:GTPase activator activity"/>
    <property type="evidence" value="ECO:0007669"/>
    <property type="project" value="TreeGrafter"/>
</dbReference>
<dbReference type="AlphaFoldDB" id="A0A7R8H666"/>
<feature type="compositionally biased region" description="Low complexity" evidence="1">
    <location>
        <begin position="30"/>
        <end position="39"/>
    </location>
</feature>
<organism evidence="2 3">
    <name type="scientific">Lepeophtheirus salmonis</name>
    <name type="common">Salmon louse</name>
    <name type="synonym">Caligus salmonis</name>
    <dbReference type="NCBI Taxonomy" id="72036"/>
    <lineage>
        <taxon>Eukaryota</taxon>
        <taxon>Metazoa</taxon>
        <taxon>Ecdysozoa</taxon>
        <taxon>Arthropoda</taxon>
        <taxon>Crustacea</taxon>
        <taxon>Multicrustacea</taxon>
        <taxon>Hexanauplia</taxon>
        <taxon>Copepoda</taxon>
        <taxon>Siphonostomatoida</taxon>
        <taxon>Caligidae</taxon>
        <taxon>Lepeophtheirus</taxon>
    </lineage>
</organism>
<reference evidence="2" key="1">
    <citation type="submission" date="2021-02" db="EMBL/GenBank/DDBJ databases">
        <authorList>
            <person name="Bekaert M."/>
        </authorList>
    </citation>
    <scope>NUCLEOTIDE SEQUENCE</scope>
    <source>
        <strain evidence="2">IoA-00</strain>
    </source>
</reference>
<dbReference type="OrthoDB" id="437889at2759"/>
<sequence length="231" mass="25652">MWNQKTIIGMMTIVTTFADDEEAASEEEGVSSSRASTSSNEEDDYLSEPTYHNVGWNMTKNSDTDAFSEEFDQRMRLGGRLSSYSVQHQVSTMPRPHPPQLPPISSLPTPQYPIPYDVSSLQRNSSRNNHQYSIPSGGSSSFNNHHSSSSSSPQVQPGSSTLSVSTSIHSTISCESDIEKYAQDNMNIQKRGLFRRKMTVKDILSWTSEGISKPLTCLSEKGSKKEAIELF</sequence>
<gene>
    <name evidence="2" type="ORF">LSAA_6710</name>
</gene>
<evidence type="ECO:0000313" key="3">
    <source>
        <dbReference type="Proteomes" id="UP000675881"/>
    </source>
</evidence>
<evidence type="ECO:0000256" key="1">
    <source>
        <dbReference type="SAM" id="MobiDB-lite"/>
    </source>
</evidence>
<accession>A0A7R8H666</accession>
<keyword evidence="3" id="KW-1185">Reference proteome</keyword>
<dbReference type="Proteomes" id="UP000675881">
    <property type="component" value="Chromosome 2"/>
</dbReference>
<feature type="compositionally biased region" description="Polar residues" evidence="1">
    <location>
        <begin position="119"/>
        <end position="134"/>
    </location>
</feature>
<feature type="compositionally biased region" description="Acidic residues" evidence="1">
    <location>
        <begin position="20"/>
        <end position="29"/>
    </location>
</feature>
<proteinExistence type="predicted"/>
<dbReference type="GO" id="GO:0005737">
    <property type="term" value="C:cytoplasm"/>
    <property type="evidence" value="ECO:0007669"/>
    <property type="project" value="TreeGrafter"/>
</dbReference>
<feature type="region of interest" description="Disordered" evidence="1">
    <location>
        <begin position="20"/>
        <end position="62"/>
    </location>
</feature>
<feature type="region of interest" description="Disordered" evidence="1">
    <location>
        <begin position="85"/>
        <end position="164"/>
    </location>
</feature>
<dbReference type="EMBL" id="HG994581">
    <property type="protein sequence ID" value="CAF2875917.1"/>
    <property type="molecule type" value="Genomic_DNA"/>
</dbReference>
<feature type="compositionally biased region" description="Low complexity" evidence="1">
    <location>
        <begin position="135"/>
        <end position="164"/>
    </location>
</feature>